<name>A0A2A4FX88_9SPHN</name>
<dbReference type="KEGG" id="rdi:CMV14_01225"/>
<evidence type="ECO:0000256" key="1">
    <source>
        <dbReference type="SAM" id="SignalP"/>
    </source>
</evidence>
<gene>
    <name evidence="2" type="ORF">COO09_06270</name>
</gene>
<dbReference type="EMBL" id="NWUF01000004">
    <property type="protein sequence ID" value="PCE43406.1"/>
    <property type="molecule type" value="Genomic_DNA"/>
</dbReference>
<comment type="caution">
    <text evidence="2">The sequence shown here is derived from an EMBL/GenBank/DDBJ whole genome shotgun (WGS) entry which is preliminary data.</text>
</comment>
<dbReference type="InterPro" id="IPR019587">
    <property type="entry name" value="Polyketide_cyclase/dehydratase"/>
</dbReference>
<feature type="signal peptide" evidence="1">
    <location>
        <begin position="1"/>
        <end position="21"/>
    </location>
</feature>
<dbReference type="SUPFAM" id="SSF55961">
    <property type="entry name" value="Bet v1-like"/>
    <property type="match status" value="1"/>
</dbReference>
<sequence length="175" mass="18507">MGMRRTMIALAALLPVMPAQAEVKVADTNGLAVRQVVTIAAPPERVYAALLTPGRWWVSEHSWSGDAANMTLEPRAGGCFCEKMPKAGGEAKHGEVVFILPNKAVRLRAELGPFLTMGVSGALSWELKPVEAGTELTQSYAVGGHVPGGFQALAPIVDGVMAGQTARLKAFVEKK</sequence>
<dbReference type="Gene3D" id="3.30.530.20">
    <property type="match status" value="1"/>
</dbReference>
<keyword evidence="3" id="KW-1185">Reference proteome</keyword>
<accession>A0A2A4FX88</accession>
<organism evidence="2 3">
    <name type="scientific">Rhizorhabdus dicambivorans</name>
    <dbReference type="NCBI Taxonomy" id="1850238"/>
    <lineage>
        <taxon>Bacteria</taxon>
        <taxon>Pseudomonadati</taxon>
        <taxon>Pseudomonadota</taxon>
        <taxon>Alphaproteobacteria</taxon>
        <taxon>Sphingomonadales</taxon>
        <taxon>Sphingomonadaceae</taxon>
        <taxon>Rhizorhabdus</taxon>
    </lineage>
</organism>
<dbReference type="CDD" id="cd07814">
    <property type="entry name" value="SRPBCC_CalC_Aha1-like"/>
    <property type="match status" value="1"/>
</dbReference>
<reference evidence="2 3" key="1">
    <citation type="submission" date="2017-09" db="EMBL/GenBank/DDBJ databases">
        <title>The Catabolism of 3,6-Dichlorosalicylic acid is Initiated by the Cytochrome P450 Monooxygenase DsmABC in Rhizorhabdus dicambivorans Ndbn-20.</title>
        <authorList>
            <person name="Na L."/>
        </authorList>
    </citation>
    <scope>NUCLEOTIDE SEQUENCE [LARGE SCALE GENOMIC DNA]</scope>
    <source>
        <strain evidence="2 3">Ndbn-20m</strain>
    </source>
</reference>
<evidence type="ECO:0000313" key="2">
    <source>
        <dbReference type="EMBL" id="PCE43406.1"/>
    </source>
</evidence>
<dbReference type="AlphaFoldDB" id="A0A2A4FX88"/>
<dbReference type="Proteomes" id="UP000218934">
    <property type="component" value="Unassembled WGS sequence"/>
</dbReference>
<dbReference type="InterPro" id="IPR023393">
    <property type="entry name" value="START-like_dom_sf"/>
</dbReference>
<protein>
    <submittedName>
        <fullName evidence="2">SRPBCC domain-containing protein</fullName>
    </submittedName>
</protein>
<proteinExistence type="predicted"/>
<dbReference type="OrthoDB" id="5735475at2"/>
<dbReference type="Pfam" id="PF10604">
    <property type="entry name" value="Polyketide_cyc2"/>
    <property type="match status" value="1"/>
</dbReference>
<feature type="chain" id="PRO_5013331420" evidence="1">
    <location>
        <begin position="22"/>
        <end position="175"/>
    </location>
</feature>
<evidence type="ECO:0000313" key="3">
    <source>
        <dbReference type="Proteomes" id="UP000218934"/>
    </source>
</evidence>
<keyword evidence="1" id="KW-0732">Signal</keyword>